<dbReference type="GO" id="GO:0004806">
    <property type="term" value="F:triacylglycerol lipase activity"/>
    <property type="evidence" value="ECO:0007669"/>
    <property type="project" value="TreeGrafter"/>
</dbReference>
<dbReference type="GO" id="GO:0008203">
    <property type="term" value="P:cholesterol metabolic process"/>
    <property type="evidence" value="ECO:0007669"/>
    <property type="project" value="InterPro"/>
</dbReference>
<reference evidence="3 4" key="1">
    <citation type="journal article" date="2014" name="Nat. Genet.">
        <title>Genome and transcriptome of the porcine whipworm Trichuris suis.</title>
        <authorList>
            <person name="Jex A.R."/>
            <person name="Nejsum P."/>
            <person name="Schwarz E.M."/>
            <person name="Hu L."/>
            <person name="Young N.D."/>
            <person name="Hall R.S."/>
            <person name="Korhonen P.K."/>
            <person name="Liao S."/>
            <person name="Thamsborg S."/>
            <person name="Xia J."/>
            <person name="Xu P."/>
            <person name="Wang S."/>
            <person name="Scheerlinck J.P."/>
            <person name="Hofmann A."/>
            <person name="Sternberg P.W."/>
            <person name="Wang J."/>
            <person name="Gasser R.B."/>
        </authorList>
    </citation>
    <scope>NUCLEOTIDE SEQUENCE [LARGE SCALE GENOMIC DNA]</scope>
    <source>
        <strain evidence="3">DCEP-RM93F</strain>
        <strain evidence="2">DCEP-RM93M</strain>
    </source>
</reference>
<dbReference type="PROSITE" id="PS50878">
    <property type="entry name" value="RT_POL"/>
    <property type="match status" value="1"/>
</dbReference>
<evidence type="ECO:0000313" key="2">
    <source>
        <dbReference type="EMBL" id="KFD45843.1"/>
    </source>
</evidence>
<organism evidence="3">
    <name type="scientific">Trichuris suis</name>
    <name type="common">pig whipworm</name>
    <dbReference type="NCBI Taxonomy" id="68888"/>
    <lineage>
        <taxon>Eukaryota</taxon>
        <taxon>Metazoa</taxon>
        <taxon>Ecdysozoa</taxon>
        <taxon>Nematoda</taxon>
        <taxon>Enoplea</taxon>
        <taxon>Dorylaimia</taxon>
        <taxon>Trichinellida</taxon>
        <taxon>Trichuridae</taxon>
        <taxon>Trichuris</taxon>
    </lineage>
</organism>
<dbReference type="SUPFAM" id="SSF53474">
    <property type="entry name" value="alpha/beta-Hydrolases"/>
    <property type="match status" value="2"/>
</dbReference>
<dbReference type="EMBL" id="KL367480">
    <property type="protein sequence ID" value="KFD71771.1"/>
    <property type="molecule type" value="Genomic_DNA"/>
</dbReference>
<dbReference type="InterPro" id="IPR000477">
    <property type="entry name" value="RT_dom"/>
</dbReference>
<dbReference type="GO" id="GO:0004771">
    <property type="term" value="F:sterol ester esterase activity"/>
    <property type="evidence" value="ECO:0007669"/>
    <property type="project" value="TreeGrafter"/>
</dbReference>
<evidence type="ECO:0000259" key="1">
    <source>
        <dbReference type="PROSITE" id="PS50878"/>
    </source>
</evidence>
<protein>
    <recommendedName>
        <fullName evidence="1">Reverse transcriptase domain-containing protein</fullName>
    </recommendedName>
</protein>
<name>A0A085NQM5_9BILA</name>
<dbReference type="Pfam" id="PF00078">
    <property type="entry name" value="RVT_1"/>
    <property type="match status" value="1"/>
</dbReference>
<dbReference type="InterPro" id="IPR013094">
    <property type="entry name" value="AB_hydrolase_3"/>
</dbReference>
<accession>A0A085NQM5</accession>
<dbReference type="Proteomes" id="UP000030764">
    <property type="component" value="Unassembled WGS sequence"/>
</dbReference>
<dbReference type="PANTHER" id="PTHR23025">
    <property type="entry name" value="TRIACYLGLYCEROL LIPASE"/>
    <property type="match status" value="1"/>
</dbReference>
<dbReference type="Pfam" id="PF06350">
    <property type="entry name" value="HSL_N"/>
    <property type="match status" value="1"/>
</dbReference>
<dbReference type="InterPro" id="IPR029058">
    <property type="entry name" value="AB_hydrolase_fold"/>
</dbReference>
<dbReference type="SUPFAM" id="SSF56672">
    <property type="entry name" value="DNA/RNA polymerases"/>
    <property type="match status" value="1"/>
</dbReference>
<dbReference type="InterPro" id="IPR043502">
    <property type="entry name" value="DNA/RNA_pol_sf"/>
</dbReference>
<dbReference type="PANTHER" id="PTHR23025:SF3">
    <property type="entry name" value="HORMONE-SENSITIVE LIPASE"/>
    <property type="match status" value="1"/>
</dbReference>
<proteinExistence type="predicted"/>
<gene>
    <name evidence="2" type="ORF">M513_13277</name>
    <name evidence="3" type="ORF">M514_13277</name>
</gene>
<feature type="domain" description="Reverse transcriptase" evidence="1">
    <location>
        <begin position="268"/>
        <end position="552"/>
    </location>
</feature>
<sequence length="993" mass="112605">MSIKMAQKAQGYSHYFEVDRGAMISLAILLLDDFAYIRNAEKFSGSHCVDRSLHELKDVLHRITHPVLRFAEEAAKFDYDLKTPGNGFRSILSLFDKLLLLIVYTLYRLVVRPRWGINFTRRREELNLDSYSQLMKSFYEAANLVVDNIHLSVDNELFPPLSRREEAESVMSLFEQLDQRPAFGRAVGFQFCKSVELFFHAMVVALAFLGAFWEGRSPSFYQKLLTLFSCRRLVLSDCRSEQLIKLYHSADVLLFRSLWSLTETFPLTVIRKLIGPSVPVNSMLTISPNESYELRTKGGNILKVASSRAHTGLKPLRVKLISSLQRQGMLGRSAPGVEAARSLILHCHGGGFIATSTDTHEPYLKLFADRLSCTIVSVDYSLAPEAPYPRAIEEVLYAYAWCLANAAFLAFLDLEKAFDTLRHSTIWFALREHNVPEEYVNWIKMIYKDATNRGSAVCPLLFITVMYTVTRDLQMLYPHTMLYADDVVLMAESRQGLEEKIFTWKNHLARYGLKLNLRKTEHMEFGSQTPGTVSVHEPLTKALTFKYLGNYLSSEGGVTTDVAKIQAAWQKWKTLTGVLCVKKLPRKLKSKVYLTVIRPAVLYGSECWAITKKDEQRLSVMETTMPRRTIGIRWTGEKICLVGDSAGGLLLTSLCLKLIELNASRLPDALVVAYSPFLFQFIPSASRLLSLFDPLIPWEITYRCMQAYIGGQDGSQSVLPRCISNVELINSDSGDAVCREAKPRTETPQVRLRGVSCRATVFDEEERIDMKKREAMKSKLSADALDSDFLDFLRNSDALKRSYQIVVDRSADVKTKRDHALTGYMTAGISLQAWLSFLRIVVTYQKLVIRSLSQFINDLFLTAGNAIQCIFSFFRDTSERQEKLLDEPRVLRGFPADLVTLKQNMRSEDPFISPLLASDELLAEMPPMSILACHMDPLLDDSVSFAKRLREVGVSHTFDLLDVVPHGFMNLIAFSEECRAATLTCIERVESYL</sequence>
<dbReference type="Proteomes" id="UP000030758">
    <property type="component" value="Unassembled WGS sequence"/>
</dbReference>
<dbReference type="Gene3D" id="3.40.50.1820">
    <property type="entry name" value="alpha/beta hydrolase"/>
    <property type="match status" value="3"/>
</dbReference>
<dbReference type="AlphaFoldDB" id="A0A085NQM5"/>
<dbReference type="GO" id="GO:0019433">
    <property type="term" value="P:triglyceride catabolic process"/>
    <property type="evidence" value="ECO:0007669"/>
    <property type="project" value="TreeGrafter"/>
</dbReference>
<evidence type="ECO:0000313" key="3">
    <source>
        <dbReference type="EMBL" id="KFD71771.1"/>
    </source>
</evidence>
<dbReference type="Pfam" id="PF07859">
    <property type="entry name" value="Abhydrolase_3"/>
    <property type="match status" value="1"/>
</dbReference>
<dbReference type="InterPro" id="IPR010468">
    <property type="entry name" value="HSL_N"/>
</dbReference>
<evidence type="ECO:0000313" key="4">
    <source>
        <dbReference type="Proteomes" id="UP000030764"/>
    </source>
</evidence>
<dbReference type="GO" id="GO:0005829">
    <property type="term" value="C:cytosol"/>
    <property type="evidence" value="ECO:0007669"/>
    <property type="project" value="TreeGrafter"/>
</dbReference>
<keyword evidence="4" id="KW-1185">Reference proteome</keyword>
<dbReference type="EMBL" id="KL363417">
    <property type="protein sequence ID" value="KFD45843.1"/>
    <property type="molecule type" value="Genomic_DNA"/>
</dbReference>